<organism evidence="8 9">
    <name type="scientific">Stomatobaculum longum</name>
    <dbReference type="NCBI Taxonomy" id="796942"/>
    <lineage>
        <taxon>Bacteria</taxon>
        <taxon>Bacillati</taxon>
        <taxon>Bacillota</taxon>
        <taxon>Clostridia</taxon>
        <taxon>Lachnospirales</taxon>
        <taxon>Lachnospiraceae</taxon>
        <taxon>Stomatobaculum</taxon>
    </lineage>
</organism>
<dbReference type="PANTHER" id="PTHR43864:SF1">
    <property type="entry name" value="XANTHINE PHOSPHORIBOSYLTRANSFERASE"/>
    <property type="match status" value="1"/>
</dbReference>
<dbReference type="GO" id="GO:0032265">
    <property type="term" value="P:XMP salvage"/>
    <property type="evidence" value="ECO:0007669"/>
    <property type="project" value="UniProtKB-UniRule"/>
</dbReference>
<evidence type="ECO:0000313" key="8">
    <source>
        <dbReference type="EMBL" id="EHO18008.1"/>
    </source>
</evidence>
<evidence type="ECO:0000256" key="4">
    <source>
        <dbReference type="ARBA" id="ARBA00022726"/>
    </source>
</evidence>
<dbReference type="EMBL" id="AGEL01000003">
    <property type="protein sequence ID" value="EHO18008.1"/>
    <property type="molecule type" value="Genomic_DNA"/>
</dbReference>
<dbReference type="EC" id="2.4.2.22" evidence="5 6"/>
<feature type="domain" description="Phosphoribosyltransferase" evidence="7">
    <location>
        <begin position="24"/>
        <end position="159"/>
    </location>
</feature>
<accession>A0AA36Y6E5</accession>
<evidence type="ECO:0000256" key="1">
    <source>
        <dbReference type="ARBA" id="ARBA00022490"/>
    </source>
</evidence>
<comment type="similarity">
    <text evidence="5">Belongs to the purine/pyrimidine phosphoribosyltransferase family. Xpt subfamily.</text>
</comment>
<feature type="binding site" evidence="5">
    <location>
        <position position="158"/>
    </location>
    <ligand>
        <name>xanthine</name>
        <dbReference type="ChEBI" id="CHEBI:17712"/>
    </ligand>
</feature>
<evidence type="ECO:0000256" key="6">
    <source>
        <dbReference type="NCBIfam" id="TIGR01744"/>
    </source>
</evidence>
<dbReference type="Pfam" id="PF00156">
    <property type="entry name" value="Pribosyltran"/>
    <property type="match status" value="1"/>
</dbReference>
<dbReference type="InterPro" id="IPR010079">
    <property type="entry name" value="Xanthine_PRibTrfase"/>
</dbReference>
<dbReference type="NCBIfam" id="TIGR01744">
    <property type="entry name" value="XPRTase"/>
    <property type="match status" value="1"/>
</dbReference>
<dbReference type="AlphaFoldDB" id="A0AA36Y6E5"/>
<dbReference type="GO" id="GO:0000310">
    <property type="term" value="F:xanthine phosphoribosyltransferase activity"/>
    <property type="evidence" value="ECO:0007669"/>
    <property type="project" value="UniProtKB-UniRule"/>
</dbReference>
<keyword evidence="4 5" id="KW-0660">Purine salvage</keyword>
<dbReference type="InterPro" id="IPR000836">
    <property type="entry name" value="PRTase_dom"/>
</dbReference>
<dbReference type="InterPro" id="IPR029057">
    <property type="entry name" value="PRTase-like"/>
</dbReference>
<feature type="binding site" evidence="5">
    <location>
        <begin position="130"/>
        <end position="134"/>
    </location>
    <ligand>
        <name>5-phospho-alpha-D-ribose 1-diphosphate</name>
        <dbReference type="ChEBI" id="CHEBI:58017"/>
    </ligand>
</feature>
<evidence type="ECO:0000259" key="7">
    <source>
        <dbReference type="Pfam" id="PF00156"/>
    </source>
</evidence>
<dbReference type="Gene3D" id="3.40.50.2020">
    <property type="match status" value="1"/>
</dbReference>
<dbReference type="HAMAP" id="MF_01184">
    <property type="entry name" value="XPRTase"/>
    <property type="match status" value="1"/>
</dbReference>
<comment type="catalytic activity">
    <reaction evidence="5">
        <text>XMP + diphosphate = xanthine + 5-phospho-alpha-D-ribose 1-diphosphate</text>
        <dbReference type="Rhea" id="RHEA:10800"/>
        <dbReference type="ChEBI" id="CHEBI:17712"/>
        <dbReference type="ChEBI" id="CHEBI:33019"/>
        <dbReference type="ChEBI" id="CHEBI:57464"/>
        <dbReference type="ChEBI" id="CHEBI:58017"/>
        <dbReference type="EC" id="2.4.2.22"/>
    </reaction>
</comment>
<gene>
    <name evidence="5" type="primary">xpt</name>
    <name evidence="8" type="ORF">HMPREF9623_00192</name>
</gene>
<dbReference type="Proteomes" id="UP000018466">
    <property type="component" value="Unassembled WGS sequence"/>
</dbReference>
<dbReference type="GO" id="GO:0005737">
    <property type="term" value="C:cytoplasm"/>
    <property type="evidence" value="ECO:0007669"/>
    <property type="project" value="UniProtKB-SubCell"/>
</dbReference>
<dbReference type="InterPro" id="IPR050118">
    <property type="entry name" value="Pur/Pyrimidine_PRTase"/>
</dbReference>
<keyword evidence="2 5" id="KW-0328">Glycosyltransferase</keyword>
<keyword evidence="1 5" id="KW-0963">Cytoplasm</keyword>
<sequence>MQMKLLQKRIVKDGQIEAGNILKVDSFLNHQIDVSLLEEIGKEFHRQFAGQTVNKILTIEASGIAIACIAARYFQVPVVFAKKTRSLNIAGDVYTAKVESFTHKNTNDIIVSKKFLSPGDRILIVDDFLANGKAILGLAKLVEQAGATLVGAGVVIEKGFQDGGKRIREAGIDLHSLAIVEEMDTEHGIRFREETL</sequence>
<evidence type="ECO:0000256" key="5">
    <source>
        <dbReference type="HAMAP-Rule" id="MF_01184"/>
    </source>
</evidence>
<feature type="binding site" evidence="5">
    <location>
        <position position="22"/>
    </location>
    <ligand>
        <name>xanthine</name>
        <dbReference type="ChEBI" id="CHEBI:17712"/>
    </ligand>
</feature>
<reference evidence="8 9" key="1">
    <citation type="submission" date="2011-10" db="EMBL/GenBank/DDBJ databases">
        <title>The Genome Sequence of Lachnospiraceae bacterium ACC2.</title>
        <authorList>
            <consortium name="The Broad Institute Genome Sequencing Platform"/>
            <person name="Earl A."/>
            <person name="Ward D."/>
            <person name="Feldgarden M."/>
            <person name="Gevers D."/>
            <person name="Sizova M."/>
            <person name="Hazen A."/>
            <person name="Epstein S."/>
            <person name="Young S.K."/>
            <person name="Zeng Q."/>
            <person name="Gargeya S."/>
            <person name="Fitzgerald M."/>
            <person name="Haas B."/>
            <person name="Abouelleil A."/>
            <person name="Alvarado L."/>
            <person name="Arachchi H.M."/>
            <person name="Berlin A."/>
            <person name="Brown A."/>
            <person name="Chapman S.B."/>
            <person name="Chen Z."/>
            <person name="Dunbar C."/>
            <person name="Freedman E."/>
            <person name="Gearin G."/>
            <person name="Goldberg J."/>
            <person name="Griggs A."/>
            <person name="Gujja S."/>
            <person name="Heiman D."/>
            <person name="Howarth C."/>
            <person name="Larson L."/>
            <person name="Lui A."/>
            <person name="MacDonald P.J.P."/>
            <person name="Montmayeur A."/>
            <person name="Murphy C."/>
            <person name="Neiman D."/>
            <person name="Pearson M."/>
            <person name="Priest M."/>
            <person name="Roberts A."/>
            <person name="Saif S."/>
            <person name="Shea T."/>
            <person name="Shenoy N."/>
            <person name="Sisk P."/>
            <person name="Stolte C."/>
            <person name="Sykes S."/>
            <person name="Wortman J."/>
            <person name="Nusbaum C."/>
            <person name="Birren B."/>
        </authorList>
    </citation>
    <scope>NUCLEOTIDE SEQUENCE [LARGE SCALE GENOMIC DNA]</scope>
    <source>
        <strain evidence="8 9">ACC2</strain>
    </source>
</reference>
<keyword evidence="3 5" id="KW-0808">Transferase</keyword>
<comment type="function">
    <text evidence="5">Converts the preformed base xanthine, a product of nucleic acid breakdown, to xanthosine 5'-monophosphate (XMP), so it can be reused for RNA or DNA synthesis.</text>
</comment>
<evidence type="ECO:0000256" key="2">
    <source>
        <dbReference type="ARBA" id="ARBA00022676"/>
    </source>
</evidence>
<dbReference type="GO" id="GO:0006166">
    <property type="term" value="P:purine ribonucleoside salvage"/>
    <property type="evidence" value="ECO:0007669"/>
    <property type="project" value="UniProtKB-KW"/>
</dbReference>
<dbReference type="SUPFAM" id="SSF53271">
    <property type="entry name" value="PRTase-like"/>
    <property type="match status" value="1"/>
</dbReference>
<proteinExistence type="inferred from homology"/>
<evidence type="ECO:0000256" key="3">
    <source>
        <dbReference type="ARBA" id="ARBA00022679"/>
    </source>
</evidence>
<dbReference type="CDD" id="cd06223">
    <property type="entry name" value="PRTases_typeI"/>
    <property type="match status" value="1"/>
</dbReference>
<name>A0AA36Y6E5_9FIRM</name>
<dbReference type="PANTHER" id="PTHR43864">
    <property type="entry name" value="HYPOXANTHINE/GUANINE PHOSPHORIBOSYLTRANSFERASE"/>
    <property type="match status" value="1"/>
</dbReference>
<feature type="binding site" evidence="5">
    <location>
        <position position="29"/>
    </location>
    <ligand>
        <name>xanthine</name>
        <dbReference type="ChEBI" id="CHEBI:17712"/>
    </ligand>
</feature>
<comment type="subcellular location">
    <subcellularLocation>
        <location evidence="5">Cytoplasm</location>
    </subcellularLocation>
</comment>
<dbReference type="NCBIfam" id="NF006671">
    <property type="entry name" value="PRK09219.1"/>
    <property type="match status" value="1"/>
</dbReference>
<dbReference type="GO" id="GO:0046110">
    <property type="term" value="P:xanthine metabolic process"/>
    <property type="evidence" value="ECO:0007669"/>
    <property type="project" value="UniProtKB-UniRule"/>
</dbReference>
<keyword evidence="9" id="KW-1185">Reference proteome</keyword>
<protein>
    <recommendedName>
        <fullName evidence="5 6">Xanthine phosphoribosyltransferase</fullName>
        <shortName evidence="5">XPRTase</shortName>
        <ecNumber evidence="5 6">2.4.2.22</ecNumber>
    </recommendedName>
</protein>
<comment type="caution">
    <text evidence="8">The sequence shown here is derived from an EMBL/GenBank/DDBJ whole genome shotgun (WGS) entry which is preliminary data.</text>
</comment>
<evidence type="ECO:0000313" key="9">
    <source>
        <dbReference type="Proteomes" id="UP000018466"/>
    </source>
</evidence>
<comment type="pathway">
    <text evidence="5">Purine metabolism; XMP biosynthesis via salvage pathway; XMP from xanthine: step 1/1.</text>
</comment>
<comment type="subunit">
    <text evidence="5">Homodimer.</text>
</comment>